<dbReference type="AlphaFoldDB" id="A0A0E0DEQ8"/>
<evidence type="ECO:0000256" key="1">
    <source>
        <dbReference type="SAM" id="MobiDB-lite"/>
    </source>
</evidence>
<feature type="compositionally biased region" description="Polar residues" evidence="1">
    <location>
        <begin position="58"/>
        <end position="70"/>
    </location>
</feature>
<proteinExistence type="predicted"/>
<sequence length="104" mass="12116">MKKNTSINQSFQRGTETTAKYMTQNLGNQIRIAIREKTQKLTANRRRKHDLPTEESPMRSSLNSFFCSGSKVSAGSKRKRIDARTELERRLSRNKKVVRIWETT</sequence>
<reference evidence="2" key="1">
    <citation type="submission" date="2015-04" db="UniProtKB">
        <authorList>
            <consortium name="EnsemblPlants"/>
        </authorList>
    </citation>
    <scope>IDENTIFICATION</scope>
</reference>
<dbReference type="Proteomes" id="UP000008021">
    <property type="component" value="Chromosome 4"/>
</dbReference>
<accession>A0A0E0DEQ8</accession>
<dbReference type="EnsemblPlants" id="OMERI04G12390.1">
    <property type="protein sequence ID" value="OMERI04G12390.1"/>
    <property type="gene ID" value="OMERI04G12390"/>
</dbReference>
<feature type="region of interest" description="Disordered" evidence="1">
    <location>
        <begin position="39"/>
        <end position="70"/>
    </location>
</feature>
<protein>
    <submittedName>
        <fullName evidence="2">Uncharacterized protein</fullName>
    </submittedName>
</protein>
<dbReference type="Gramene" id="OMERI04G12390.1">
    <property type="protein sequence ID" value="OMERI04G12390.1"/>
    <property type="gene ID" value="OMERI04G12390"/>
</dbReference>
<evidence type="ECO:0000313" key="2">
    <source>
        <dbReference type="EnsemblPlants" id="OMERI04G12390.1"/>
    </source>
</evidence>
<organism evidence="2">
    <name type="scientific">Oryza meridionalis</name>
    <dbReference type="NCBI Taxonomy" id="40149"/>
    <lineage>
        <taxon>Eukaryota</taxon>
        <taxon>Viridiplantae</taxon>
        <taxon>Streptophyta</taxon>
        <taxon>Embryophyta</taxon>
        <taxon>Tracheophyta</taxon>
        <taxon>Spermatophyta</taxon>
        <taxon>Magnoliopsida</taxon>
        <taxon>Liliopsida</taxon>
        <taxon>Poales</taxon>
        <taxon>Poaceae</taxon>
        <taxon>BOP clade</taxon>
        <taxon>Oryzoideae</taxon>
        <taxon>Oryzeae</taxon>
        <taxon>Oryzinae</taxon>
        <taxon>Oryza</taxon>
    </lineage>
</organism>
<reference evidence="2" key="2">
    <citation type="submission" date="2018-05" db="EMBL/GenBank/DDBJ databases">
        <title>OmerRS3 (Oryza meridionalis Reference Sequence Version 3).</title>
        <authorList>
            <person name="Zhang J."/>
            <person name="Kudrna D."/>
            <person name="Lee S."/>
            <person name="Talag J."/>
            <person name="Welchert J."/>
            <person name="Wing R.A."/>
        </authorList>
    </citation>
    <scope>NUCLEOTIDE SEQUENCE [LARGE SCALE GENOMIC DNA]</scope>
    <source>
        <strain evidence="2">cv. OR44</strain>
    </source>
</reference>
<keyword evidence="3" id="KW-1185">Reference proteome</keyword>
<evidence type="ECO:0000313" key="3">
    <source>
        <dbReference type="Proteomes" id="UP000008021"/>
    </source>
</evidence>
<dbReference type="HOGENOM" id="CLU_2267873_0_0_1"/>
<name>A0A0E0DEQ8_9ORYZ</name>